<dbReference type="GO" id="GO:0016926">
    <property type="term" value="P:protein desumoylation"/>
    <property type="evidence" value="ECO:0007669"/>
    <property type="project" value="TreeGrafter"/>
</dbReference>
<feature type="domain" description="Ubiquitin-like protease family profile" evidence="5">
    <location>
        <begin position="1"/>
        <end position="189"/>
    </location>
</feature>
<evidence type="ECO:0000256" key="2">
    <source>
        <dbReference type="ARBA" id="ARBA00022670"/>
    </source>
</evidence>
<evidence type="ECO:0000313" key="7">
    <source>
        <dbReference type="Proteomes" id="UP000652761"/>
    </source>
</evidence>
<keyword evidence="4" id="KW-0788">Thiol protease</keyword>
<dbReference type="PANTHER" id="PTHR12606">
    <property type="entry name" value="SENTRIN/SUMO-SPECIFIC PROTEASE"/>
    <property type="match status" value="1"/>
</dbReference>
<evidence type="ECO:0000259" key="5">
    <source>
        <dbReference type="PROSITE" id="PS50600"/>
    </source>
</evidence>
<dbReference type="PANTHER" id="PTHR12606:SF141">
    <property type="entry name" value="GH15225P-RELATED"/>
    <property type="match status" value="1"/>
</dbReference>
<keyword evidence="7" id="KW-1185">Reference proteome</keyword>
<dbReference type="SUPFAM" id="SSF54001">
    <property type="entry name" value="Cysteine proteinases"/>
    <property type="match status" value="1"/>
</dbReference>
<keyword evidence="2" id="KW-0645">Protease</keyword>
<dbReference type="Pfam" id="PF02902">
    <property type="entry name" value="Peptidase_C48"/>
    <property type="match status" value="1"/>
</dbReference>
<dbReference type="InterPro" id="IPR003653">
    <property type="entry name" value="Peptidase_C48_C"/>
</dbReference>
<protein>
    <recommendedName>
        <fullName evidence="5">Ubiquitin-like protease family profile domain-containing protein</fullName>
    </recommendedName>
</protein>
<accession>A0A843UAC2</accession>
<comment type="caution">
    <text evidence="6">The sequence shown here is derived from an EMBL/GenBank/DDBJ whole genome shotgun (WGS) entry which is preliminary data.</text>
</comment>
<dbReference type="AlphaFoldDB" id="A0A843UAC2"/>
<gene>
    <name evidence="6" type="ORF">Taro_012886</name>
</gene>
<evidence type="ECO:0000256" key="1">
    <source>
        <dbReference type="ARBA" id="ARBA00005234"/>
    </source>
</evidence>
<reference evidence="6" key="1">
    <citation type="submission" date="2017-07" db="EMBL/GenBank/DDBJ databases">
        <title>Taro Niue Genome Assembly and Annotation.</title>
        <authorList>
            <person name="Atibalentja N."/>
            <person name="Keating K."/>
            <person name="Fields C.J."/>
        </authorList>
    </citation>
    <scope>NUCLEOTIDE SEQUENCE</scope>
    <source>
        <strain evidence="6">Niue_2</strain>
        <tissue evidence="6">Leaf</tissue>
    </source>
</reference>
<dbReference type="Gene3D" id="3.40.395.10">
    <property type="entry name" value="Adenoviral Proteinase, Chain A"/>
    <property type="match status" value="1"/>
</dbReference>
<dbReference type="GO" id="GO:0016929">
    <property type="term" value="F:deSUMOylase activity"/>
    <property type="evidence" value="ECO:0007669"/>
    <property type="project" value="TreeGrafter"/>
</dbReference>
<evidence type="ECO:0000256" key="3">
    <source>
        <dbReference type="ARBA" id="ARBA00022801"/>
    </source>
</evidence>
<proteinExistence type="inferred from homology"/>
<dbReference type="PROSITE" id="PS50600">
    <property type="entry name" value="ULP_PROTEASE"/>
    <property type="match status" value="1"/>
</dbReference>
<dbReference type="EMBL" id="NMUH01000507">
    <property type="protein sequence ID" value="MQL80425.1"/>
    <property type="molecule type" value="Genomic_DNA"/>
</dbReference>
<organism evidence="6 7">
    <name type="scientific">Colocasia esculenta</name>
    <name type="common">Wild taro</name>
    <name type="synonym">Arum esculentum</name>
    <dbReference type="NCBI Taxonomy" id="4460"/>
    <lineage>
        <taxon>Eukaryota</taxon>
        <taxon>Viridiplantae</taxon>
        <taxon>Streptophyta</taxon>
        <taxon>Embryophyta</taxon>
        <taxon>Tracheophyta</taxon>
        <taxon>Spermatophyta</taxon>
        <taxon>Magnoliopsida</taxon>
        <taxon>Liliopsida</taxon>
        <taxon>Araceae</taxon>
        <taxon>Aroideae</taxon>
        <taxon>Colocasieae</taxon>
        <taxon>Colocasia</taxon>
    </lineage>
</organism>
<dbReference type="InterPro" id="IPR038765">
    <property type="entry name" value="Papain-like_cys_pep_sf"/>
</dbReference>
<dbReference type="GO" id="GO:0005634">
    <property type="term" value="C:nucleus"/>
    <property type="evidence" value="ECO:0007669"/>
    <property type="project" value="TreeGrafter"/>
</dbReference>
<keyword evidence="3" id="KW-0378">Hydrolase</keyword>
<dbReference type="Proteomes" id="UP000652761">
    <property type="component" value="Unassembled WGS sequence"/>
</dbReference>
<dbReference type="GO" id="GO:0006508">
    <property type="term" value="P:proteolysis"/>
    <property type="evidence" value="ECO:0007669"/>
    <property type="project" value="UniProtKB-KW"/>
</dbReference>
<evidence type="ECO:0000256" key="4">
    <source>
        <dbReference type="ARBA" id="ARBA00022807"/>
    </source>
</evidence>
<name>A0A843UAC2_COLES</name>
<evidence type="ECO:0000313" key="6">
    <source>
        <dbReference type="EMBL" id="MQL80425.1"/>
    </source>
</evidence>
<dbReference type="OrthoDB" id="689320at2759"/>
<sequence>MFVASCSDNIYEPKKDGRGAYLNPEHMISLLFGKQLESAIIDMFLLLLQTKKDDQPSEYYDYDCLPAYGKGWIMGWTGNEKRKEYLEYILKTLQPPVEDKDMVFSPMHFINHWALLIINMRTKQYELYDSMIQHPKNDFHNYVQFLKEGFLQILGLDTTEWPIIVPSPCPQQGAGDDCALFVCKYMECLANKNVIGLPFSQADMDLMRGKLASAIIQEVNGEKENRSNGEAAVEKIVS</sequence>
<comment type="similarity">
    <text evidence="1">Belongs to the peptidase C48 family.</text>
</comment>